<organism evidence="10 11">
    <name type="scientific">Candidatus Lachnoclostridium stercorigallinarum</name>
    <dbReference type="NCBI Taxonomy" id="2838634"/>
    <lineage>
        <taxon>Bacteria</taxon>
        <taxon>Bacillati</taxon>
        <taxon>Bacillota</taxon>
        <taxon>Clostridia</taxon>
        <taxon>Lachnospirales</taxon>
        <taxon>Lachnospiraceae</taxon>
    </lineage>
</organism>
<evidence type="ECO:0000256" key="2">
    <source>
        <dbReference type="ARBA" id="ARBA00003297"/>
    </source>
</evidence>
<dbReference type="NCBIfam" id="TIGR01753">
    <property type="entry name" value="flav_short"/>
    <property type="match status" value="1"/>
</dbReference>
<comment type="function">
    <text evidence="2 8">Low-potential electron donor to a number of redox enzymes.</text>
</comment>
<dbReference type="AlphaFoldDB" id="A0A9D2GI34"/>
<evidence type="ECO:0000313" key="11">
    <source>
        <dbReference type="Proteomes" id="UP000824101"/>
    </source>
</evidence>
<dbReference type="PROSITE" id="PS50902">
    <property type="entry name" value="FLAVODOXIN_LIKE"/>
    <property type="match status" value="1"/>
</dbReference>
<comment type="caution">
    <text evidence="10">The sequence shown here is derived from an EMBL/GenBank/DDBJ whole genome shotgun (WGS) entry which is preliminary data.</text>
</comment>
<dbReference type="EMBL" id="DXBC01000112">
    <property type="protein sequence ID" value="HIZ79560.1"/>
    <property type="molecule type" value="Genomic_DNA"/>
</dbReference>
<evidence type="ECO:0000313" key="10">
    <source>
        <dbReference type="EMBL" id="HIZ79560.1"/>
    </source>
</evidence>
<dbReference type="InterPro" id="IPR010087">
    <property type="entry name" value="Flav_short"/>
</dbReference>
<comment type="similarity">
    <text evidence="3 8">Belongs to the flavodoxin family.</text>
</comment>
<gene>
    <name evidence="10" type="ORF">IAA17_07215</name>
</gene>
<dbReference type="PROSITE" id="PS00201">
    <property type="entry name" value="FLAVODOXIN"/>
    <property type="match status" value="1"/>
</dbReference>
<keyword evidence="6 8" id="KW-0288">FMN</keyword>
<accession>A0A9D2GI34</accession>
<evidence type="ECO:0000256" key="3">
    <source>
        <dbReference type="ARBA" id="ARBA00005267"/>
    </source>
</evidence>
<keyword evidence="7 8" id="KW-0249">Electron transport</keyword>
<dbReference type="GO" id="GO:0010181">
    <property type="term" value="F:FMN binding"/>
    <property type="evidence" value="ECO:0007669"/>
    <property type="project" value="UniProtKB-UniRule"/>
</dbReference>
<reference evidence="10" key="2">
    <citation type="submission" date="2021-04" db="EMBL/GenBank/DDBJ databases">
        <authorList>
            <person name="Gilroy R."/>
        </authorList>
    </citation>
    <scope>NUCLEOTIDE SEQUENCE</scope>
    <source>
        <strain evidence="10">ChiBcec1-1093</strain>
    </source>
</reference>
<dbReference type="PANTHER" id="PTHR42809:SF1">
    <property type="entry name" value="FLAVODOXIN 1"/>
    <property type="match status" value="1"/>
</dbReference>
<dbReference type="GO" id="GO:0016651">
    <property type="term" value="F:oxidoreductase activity, acting on NAD(P)H"/>
    <property type="evidence" value="ECO:0007669"/>
    <property type="project" value="UniProtKB-ARBA"/>
</dbReference>
<protein>
    <recommendedName>
        <fullName evidence="8">Flavodoxin</fullName>
    </recommendedName>
</protein>
<dbReference type="InterPro" id="IPR001226">
    <property type="entry name" value="Flavodoxin_CS"/>
</dbReference>
<reference evidence="10" key="1">
    <citation type="journal article" date="2021" name="PeerJ">
        <title>Extensive microbial diversity within the chicken gut microbiome revealed by metagenomics and culture.</title>
        <authorList>
            <person name="Gilroy R."/>
            <person name="Ravi A."/>
            <person name="Getino M."/>
            <person name="Pursley I."/>
            <person name="Horton D.L."/>
            <person name="Alikhan N.F."/>
            <person name="Baker D."/>
            <person name="Gharbi K."/>
            <person name="Hall N."/>
            <person name="Watson M."/>
            <person name="Adriaenssens E.M."/>
            <person name="Foster-Nyarko E."/>
            <person name="Jarju S."/>
            <person name="Secka A."/>
            <person name="Antonio M."/>
            <person name="Oren A."/>
            <person name="Chaudhuri R.R."/>
            <person name="La Ragione R."/>
            <person name="Hildebrand F."/>
            <person name="Pallen M.J."/>
        </authorList>
    </citation>
    <scope>NUCLEOTIDE SEQUENCE</scope>
    <source>
        <strain evidence="10">ChiBcec1-1093</strain>
    </source>
</reference>
<dbReference type="InterPro" id="IPR029039">
    <property type="entry name" value="Flavoprotein-like_sf"/>
</dbReference>
<dbReference type="InterPro" id="IPR008254">
    <property type="entry name" value="Flavodoxin/NO_synth"/>
</dbReference>
<keyword evidence="4 8" id="KW-0813">Transport</keyword>
<evidence type="ECO:0000256" key="5">
    <source>
        <dbReference type="ARBA" id="ARBA00022630"/>
    </source>
</evidence>
<sequence>MKIGVIYWSGTGNTEMMANAVAEGARAAGAEVEVMTVSETDAAGALNYDALALGCPAMGAEQLEESEFEPFFADLESGLKGKKVALFGSHEWSEEGQWMDEWTERTLADGADLCGGAGLKIFSTPDEEGLEKCRELGKALASV</sequence>
<proteinExistence type="inferred from homology"/>
<dbReference type="GO" id="GO:0009055">
    <property type="term" value="F:electron transfer activity"/>
    <property type="evidence" value="ECO:0007669"/>
    <property type="project" value="UniProtKB-UniRule"/>
</dbReference>
<evidence type="ECO:0000256" key="8">
    <source>
        <dbReference type="RuleBase" id="RU367037"/>
    </source>
</evidence>
<dbReference type="InterPro" id="IPR050619">
    <property type="entry name" value="Flavodoxin"/>
</dbReference>
<evidence type="ECO:0000256" key="7">
    <source>
        <dbReference type="ARBA" id="ARBA00022982"/>
    </source>
</evidence>
<evidence type="ECO:0000256" key="1">
    <source>
        <dbReference type="ARBA" id="ARBA00001917"/>
    </source>
</evidence>
<evidence type="ECO:0000259" key="9">
    <source>
        <dbReference type="PROSITE" id="PS50902"/>
    </source>
</evidence>
<keyword evidence="5 8" id="KW-0285">Flavoprotein</keyword>
<evidence type="ECO:0000256" key="4">
    <source>
        <dbReference type="ARBA" id="ARBA00022448"/>
    </source>
</evidence>
<dbReference type="Pfam" id="PF00258">
    <property type="entry name" value="Flavodoxin_1"/>
    <property type="match status" value="1"/>
</dbReference>
<comment type="cofactor">
    <cofactor evidence="1 8">
        <name>FMN</name>
        <dbReference type="ChEBI" id="CHEBI:58210"/>
    </cofactor>
</comment>
<dbReference type="PANTHER" id="PTHR42809">
    <property type="entry name" value="FLAVODOXIN 2"/>
    <property type="match status" value="1"/>
</dbReference>
<dbReference type="Gene3D" id="3.40.50.360">
    <property type="match status" value="1"/>
</dbReference>
<name>A0A9D2GI34_9FIRM</name>
<dbReference type="SUPFAM" id="SSF52218">
    <property type="entry name" value="Flavoproteins"/>
    <property type="match status" value="1"/>
</dbReference>
<feature type="domain" description="Flavodoxin-like" evidence="9">
    <location>
        <begin position="3"/>
        <end position="141"/>
    </location>
</feature>
<evidence type="ECO:0000256" key="6">
    <source>
        <dbReference type="ARBA" id="ARBA00022643"/>
    </source>
</evidence>
<dbReference type="Proteomes" id="UP000824101">
    <property type="component" value="Unassembled WGS sequence"/>
</dbReference>